<evidence type="ECO:0000313" key="2">
    <source>
        <dbReference type="Proteomes" id="UP001374584"/>
    </source>
</evidence>
<evidence type="ECO:0000313" key="1">
    <source>
        <dbReference type="EMBL" id="KAK7366727.1"/>
    </source>
</evidence>
<accession>A0AAN9NA46</accession>
<dbReference type="EMBL" id="JAYMYR010000004">
    <property type="protein sequence ID" value="KAK7366727.1"/>
    <property type="molecule type" value="Genomic_DNA"/>
</dbReference>
<reference evidence="1 2" key="1">
    <citation type="submission" date="2024-01" db="EMBL/GenBank/DDBJ databases">
        <title>The genomes of 5 underutilized Papilionoideae crops provide insights into root nodulation and disease resistanc.</title>
        <authorList>
            <person name="Jiang F."/>
        </authorList>
    </citation>
    <scope>NUCLEOTIDE SEQUENCE [LARGE SCALE GENOMIC DNA]</scope>
    <source>
        <strain evidence="1">JINMINGXINNONG_FW02</strain>
        <tissue evidence="1">Leaves</tissue>
    </source>
</reference>
<dbReference type="AlphaFoldDB" id="A0AAN9NA46"/>
<dbReference type="Proteomes" id="UP001374584">
    <property type="component" value="Unassembled WGS sequence"/>
</dbReference>
<gene>
    <name evidence="1" type="ORF">VNO80_08724</name>
</gene>
<name>A0AAN9NA46_PHACN</name>
<keyword evidence="2" id="KW-1185">Reference proteome</keyword>
<protein>
    <submittedName>
        <fullName evidence="1">Uncharacterized protein</fullName>
    </submittedName>
</protein>
<comment type="caution">
    <text evidence="1">The sequence shown here is derived from an EMBL/GenBank/DDBJ whole genome shotgun (WGS) entry which is preliminary data.</text>
</comment>
<sequence>MYMHTLVTQKSEEIEVAEGRCSCYGGVLLFSSLVVRQIAAVQAAGWTWSACASQSGESEALIWHESTTIPALSVPLFQPQRDGVSMSQTVMRWLQKPKQCYCKWEAYIKSCHHEAEKLPGSIQPENYCLICGTEPPLKSASNSSYNSEMTEKHNIRDTAVVSHSHKLVSCLKLVVGSHFNREHI</sequence>
<organism evidence="1 2">
    <name type="scientific">Phaseolus coccineus</name>
    <name type="common">Scarlet runner bean</name>
    <name type="synonym">Phaseolus multiflorus</name>
    <dbReference type="NCBI Taxonomy" id="3886"/>
    <lineage>
        <taxon>Eukaryota</taxon>
        <taxon>Viridiplantae</taxon>
        <taxon>Streptophyta</taxon>
        <taxon>Embryophyta</taxon>
        <taxon>Tracheophyta</taxon>
        <taxon>Spermatophyta</taxon>
        <taxon>Magnoliopsida</taxon>
        <taxon>eudicotyledons</taxon>
        <taxon>Gunneridae</taxon>
        <taxon>Pentapetalae</taxon>
        <taxon>rosids</taxon>
        <taxon>fabids</taxon>
        <taxon>Fabales</taxon>
        <taxon>Fabaceae</taxon>
        <taxon>Papilionoideae</taxon>
        <taxon>50 kb inversion clade</taxon>
        <taxon>NPAAA clade</taxon>
        <taxon>indigoferoid/millettioid clade</taxon>
        <taxon>Phaseoleae</taxon>
        <taxon>Phaseolus</taxon>
    </lineage>
</organism>
<proteinExistence type="predicted"/>